<evidence type="ECO:0000256" key="4">
    <source>
        <dbReference type="ARBA" id="ARBA00022989"/>
    </source>
</evidence>
<keyword evidence="4 6" id="KW-1133">Transmembrane helix</keyword>
<dbReference type="InterPro" id="IPR020846">
    <property type="entry name" value="MFS_dom"/>
</dbReference>
<keyword evidence="3 6" id="KW-0812">Transmembrane</keyword>
<dbReference type="EMBL" id="OV121134">
    <property type="protein sequence ID" value="CAH0554054.1"/>
    <property type="molecule type" value="Genomic_DNA"/>
</dbReference>
<feature type="transmembrane region" description="Helical" evidence="6">
    <location>
        <begin position="142"/>
        <end position="163"/>
    </location>
</feature>
<proteinExistence type="predicted"/>
<feature type="transmembrane region" description="Helical" evidence="6">
    <location>
        <begin position="419"/>
        <end position="438"/>
    </location>
</feature>
<keyword evidence="9" id="KW-1185">Reference proteome</keyword>
<dbReference type="Gene3D" id="1.20.1250.20">
    <property type="entry name" value="MFS general substrate transporter like domains"/>
    <property type="match status" value="1"/>
</dbReference>
<dbReference type="GO" id="GO:0016020">
    <property type="term" value="C:membrane"/>
    <property type="evidence" value="ECO:0007669"/>
    <property type="project" value="UniProtKB-SubCell"/>
</dbReference>
<dbReference type="SUPFAM" id="SSF103473">
    <property type="entry name" value="MFS general substrate transporter"/>
    <property type="match status" value="1"/>
</dbReference>
<keyword evidence="2" id="KW-0813">Transport</keyword>
<feature type="transmembrane region" description="Helical" evidence="6">
    <location>
        <begin position="175"/>
        <end position="197"/>
    </location>
</feature>
<feature type="domain" description="Major facilitator superfamily (MFS) profile" evidence="7">
    <location>
        <begin position="51"/>
        <end position="529"/>
    </location>
</feature>
<organism evidence="8 9">
    <name type="scientific">Brassicogethes aeneus</name>
    <name type="common">Rape pollen beetle</name>
    <name type="synonym">Meligethes aeneus</name>
    <dbReference type="NCBI Taxonomy" id="1431903"/>
    <lineage>
        <taxon>Eukaryota</taxon>
        <taxon>Metazoa</taxon>
        <taxon>Ecdysozoa</taxon>
        <taxon>Arthropoda</taxon>
        <taxon>Hexapoda</taxon>
        <taxon>Insecta</taxon>
        <taxon>Pterygota</taxon>
        <taxon>Neoptera</taxon>
        <taxon>Endopterygota</taxon>
        <taxon>Coleoptera</taxon>
        <taxon>Polyphaga</taxon>
        <taxon>Cucujiformia</taxon>
        <taxon>Nitidulidae</taxon>
        <taxon>Meligethinae</taxon>
        <taxon>Brassicogethes</taxon>
    </lineage>
</organism>
<keyword evidence="5 6" id="KW-0472">Membrane</keyword>
<feature type="transmembrane region" description="Helical" evidence="6">
    <location>
        <begin position="117"/>
        <end position="136"/>
    </location>
</feature>
<dbReference type="Pfam" id="PF07690">
    <property type="entry name" value="MFS_1"/>
    <property type="match status" value="2"/>
</dbReference>
<gene>
    <name evidence="8" type="ORF">MELIAE_LOCUS5908</name>
</gene>
<evidence type="ECO:0000313" key="9">
    <source>
        <dbReference type="Proteomes" id="UP001154078"/>
    </source>
</evidence>
<feature type="transmembrane region" description="Helical" evidence="6">
    <location>
        <begin position="506"/>
        <end position="525"/>
    </location>
</feature>
<dbReference type="PANTHER" id="PTHR23511:SF36">
    <property type="entry name" value="EG:BACR7A4.13 PROTEIN-RELATED"/>
    <property type="match status" value="1"/>
</dbReference>
<feature type="transmembrane region" description="Helical" evidence="6">
    <location>
        <begin position="478"/>
        <end position="500"/>
    </location>
</feature>
<feature type="transmembrane region" description="Helical" evidence="6">
    <location>
        <begin position="49"/>
        <end position="73"/>
    </location>
</feature>
<feature type="transmembrane region" description="Helical" evidence="6">
    <location>
        <begin position="217"/>
        <end position="236"/>
    </location>
</feature>
<accession>A0A9P0B4V2</accession>
<evidence type="ECO:0000256" key="5">
    <source>
        <dbReference type="ARBA" id="ARBA00023136"/>
    </source>
</evidence>
<dbReference type="OrthoDB" id="3936150at2759"/>
<feature type="transmembrane region" description="Helical" evidence="6">
    <location>
        <begin position="93"/>
        <end position="110"/>
    </location>
</feature>
<dbReference type="InterPro" id="IPR036259">
    <property type="entry name" value="MFS_trans_sf"/>
</dbReference>
<dbReference type="AlphaFoldDB" id="A0A9P0B4V2"/>
<sequence>MTVQSNETGVDLNNTDSLKEVNKKNSVNYNEPADFEKAISATKWGKFNILLYIIAIPAGWSSIFETTTMSYVFPAAQCDLDLTLENKGFLNSVTYLGMISSAFIWGFLCDTLGRKKLLCIGLLLDSFFVLMTGLSQNYTTVVIGKFLGGFIINGPFAALTCYVSEFHCAHHRARVQMVLGIIFSCGTVVLPLLAWGILTLGFDFTLGESFKIHSWNIYLFICAVPALISGVCFMFMPETPKFLMTTGNNQKALEIFQKVYSLNTGKPMDTYPVKLLVDEVSTADSTKTAQDVQDRSKSQVLKDGFTQLAPLFSAPYLCKILLVCSMQFLFMMSLNTLRLWLPQLFQAINDYQTSHNGGTSSLCEMIESLRPSNVTVIEKCEVNLDNFQVYINSMVVAFTNVLGYVVVGTLINILGKKRILNIFAIIGGLMGISLYFAQNVTTTLLLAALYTTFASVCVNIMLAVVVDLFPTTLRTMCVSLTMMTGRMGPMIGNLVFPYLLASGCESPFFFVGCVLICCAFLSCVLPNTDLKSLK</sequence>
<name>A0A9P0B4V2_BRAAE</name>
<evidence type="ECO:0000259" key="7">
    <source>
        <dbReference type="PROSITE" id="PS50850"/>
    </source>
</evidence>
<dbReference type="FunFam" id="1.20.1250.20:FF:000232">
    <property type="entry name" value="Organic cation/carnitine transporter 7"/>
    <property type="match status" value="1"/>
</dbReference>
<evidence type="ECO:0000256" key="1">
    <source>
        <dbReference type="ARBA" id="ARBA00004141"/>
    </source>
</evidence>
<dbReference type="PROSITE" id="PS50850">
    <property type="entry name" value="MFS"/>
    <property type="match status" value="1"/>
</dbReference>
<feature type="transmembrane region" description="Helical" evidence="6">
    <location>
        <begin position="444"/>
        <end position="466"/>
    </location>
</feature>
<dbReference type="GO" id="GO:0022857">
    <property type="term" value="F:transmembrane transporter activity"/>
    <property type="evidence" value="ECO:0007669"/>
    <property type="project" value="InterPro"/>
</dbReference>
<protein>
    <recommendedName>
        <fullName evidence="7">Major facilitator superfamily (MFS) profile domain-containing protein</fullName>
    </recommendedName>
</protein>
<evidence type="ECO:0000256" key="6">
    <source>
        <dbReference type="SAM" id="Phobius"/>
    </source>
</evidence>
<dbReference type="Proteomes" id="UP001154078">
    <property type="component" value="Chromosome 3"/>
</dbReference>
<comment type="subcellular location">
    <subcellularLocation>
        <location evidence="1">Membrane</location>
        <topology evidence="1">Multi-pass membrane protein</topology>
    </subcellularLocation>
</comment>
<evidence type="ECO:0000313" key="8">
    <source>
        <dbReference type="EMBL" id="CAH0554054.1"/>
    </source>
</evidence>
<reference evidence="8" key="1">
    <citation type="submission" date="2021-12" db="EMBL/GenBank/DDBJ databases">
        <authorList>
            <person name="King R."/>
        </authorList>
    </citation>
    <scope>NUCLEOTIDE SEQUENCE</scope>
</reference>
<feature type="transmembrane region" description="Helical" evidence="6">
    <location>
        <begin position="389"/>
        <end position="407"/>
    </location>
</feature>
<evidence type="ECO:0000256" key="3">
    <source>
        <dbReference type="ARBA" id="ARBA00022692"/>
    </source>
</evidence>
<dbReference type="InterPro" id="IPR011701">
    <property type="entry name" value="MFS"/>
</dbReference>
<evidence type="ECO:0000256" key="2">
    <source>
        <dbReference type="ARBA" id="ARBA00022448"/>
    </source>
</evidence>
<dbReference type="PANTHER" id="PTHR23511">
    <property type="entry name" value="SYNAPTIC VESICLE GLYCOPROTEIN 2"/>
    <property type="match status" value="1"/>
</dbReference>